<accession>K9H3F7</accession>
<evidence type="ECO:0000313" key="2">
    <source>
        <dbReference type="Proteomes" id="UP000009881"/>
    </source>
</evidence>
<dbReference type="STRING" id="1238182.C882_1643"/>
<dbReference type="Pfam" id="PF13692">
    <property type="entry name" value="Glyco_trans_1_4"/>
    <property type="match status" value="1"/>
</dbReference>
<dbReference type="eggNOG" id="COG0438">
    <property type="taxonomic scope" value="Bacteria"/>
</dbReference>
<gene>
    <name evidence="1" type="ORF">C882_1643</name>
</gene>
<dbReference type="PANTHER" id="PTHR12526">
    <property type="entry name" value="GLYCOSYLTRANSFERASE"/>
    <property type="match status" value="1"/>
</dbReference>
<dbReference type="SUPFAM" id="SSF53756">
    <property type="entry name" value="UDP-Glycosyltransferase/glycogen phosphorylase"/>
    <property type="match status" value="1"/>
</dbReference>
<dbReference type="AlphaFoldDB" id="K9H3F7"/>
<dbReference type="EMBL" id="ANHY01000002">
    <property type="protein sequence ID" value="EKV32805.1"/>
    <property type="molecule type" value="Genomic_DNA"/>
</dbReference>
<sequence length="335" mass="37308">MRRHHAVVDDFSIGAPPDRAPDIVHVHWPEAFMWDGRTPVQRMKGARWTLQALRTLHRRGSRVVWTCHNEKPHDLHGADMLTWTVFERMFQAQLSGAIFMTEASRQHMLHRSPLLRRLPTTVIPHGHYQDWYGSPVGQVTARQRLGLPADRYIYLFFGRIRPYKNIDALTTLIGPTVAADESAHIVIAGKPATPALETSLAALAEMPNITLRLGFVPDEEVRDLMCASDAVVLPYPVFNSGVALLAASYGRPFVTPDTAPVRETAGLLGAGNAHLFDGPLTPHTLAEARARFQGRDSGPDLTAFSWDRIGRATMDFMEAAMGRRTTTPEHTSKQD</sequence>
<proteinExistence type="predicted"/>
<evidence type="ECO:0000313" key="1">
    <source>
        <dbReference type="EMBL" id="EKV32805.1"/>
    </source>
</evidence>
<dbReference type="Gene3D" id="3.40.50.2000">
    <property type="entry name" value="Glycogen Phosphorylase B"/>
    <property type="match status" value="2"/>
</dbReference>
<reference evidence="1 2" key="1">
    <citation type="journal article" date="2013" name="Genome Announc.">
        <title>Draft Genome Sequence of an Alphaproteobacterium, Caenispirillum salinarum AK4(T), Isolated from a Solar Saltern.</title>
        <authorList>
            <person name="Khatri I."/>
            <person name="Singh A."/>
            <person name="Korpole S."/>
            <person name="Pinnaka A.K."/>
            <person name="Subramanian S."/>
        </authorList>
    </citation>
    <scope>NUCLEOTIDE SEQUENCE [LARGE SCALE GENOMIC DNA]</scope>
    <source>
        <strain evidence="1 2">AK4</strain>
    </source>
</reference>
<dbReference type="CDD" id="cd03801">
    <property type="entry name" value="GT4_PimA-like"/>
    <property type="match status" value="1"/>
</dbReference>
<comment type="caution">
    <text evidence="1">The sequence shown here is derived from an EMBL/GenBank/DDBJ whole genome shotgun (WGS) entry which is preliminary data.</text>
</comment>
<evidence type="ECO:0008006" key="3">
    <source>
        <dbReference type="Google" id="ProtNLM"/>
    </source>
</evidence>
<name>K9H3F7_9PROT</name>
<protein>
    <recommendedName>
        <fullName evidence="3">Glycosyltransferase</fullName>
    </recommendedName>
</protein>
<organism evidence="1 2">
    <name type="scientific">Caenispirillum salinarum AK4</name>
    <dbReference type="NCBI Taxonomy" id="1238182"/>
    <lineage>
        <taxon>Bacteria</taxon>
        <taxon>Pseudomonadati</taxon>
        <taxon>Pseudomonadota</taxon>
        <taxon>Alphaproteobacteria</taxon>
        <taxon>Rhodospirillales</taxon>
        <taxon>Novispirillaceae</taxon>
        <taxon>Caenispirillum</taxon>
    </lineage>
</organism>
<dbReference type="Proteomes" id="UP000009881">
    <property type="component" value="Unassembled WGS sequence"/>
</dbReference>
<keyword evidence="2" id="KW-1185">Reference proteome</keyword>